<gene>
    <name evidence="1" type="ORF">K435DRAFT_876382</name>
</gene>
<dbReference type="AlphaFoldDB" id="A0A4V4HBB1"/>
<accession>A0A4V4HBB1</accession>
<name>A0A4V4HBB1_DENBC</name>
<dbReference type="OrthoDB" id="3068303at2759"/>
<dbReference type="InterPro" id="IPR021109">
    <property type="entry name" value="Peptidase_aspartic_dom_sf"/>
</dbReference>
<dbReference type="SUPFAM" id="SSF50630">
    <property type="entry name" value="Acid proteases"/>
    <property type="match status" value="1"/>
</dbReference>
<protein>
    <recommendedName>
        <fullName evidence="3">Peptidase A2 domain-containing protein</fullName>
    </recommendedName>
</protein>
<sequence>MPVDEHKHVLMRIFSRILQTVITSLTADEVVVRLDSGADITLMSEECWKEPRLPQLKVGLRMKLYQLTGEAKVLVYMHFPIYVTATNGILVRLM</sequence>
<evidence type="ECO:0000313" key="2">
    <source>
        <dbReference type="Proteomes" id="UP000297245"/>
    </source>
</evidence>
<dbReference type="EMBL" id="ML180154">
    <property type="protein sequence ID" value="THU78665.1"/>
    <property type="molecule type" value="Genomic_DNA"/>
</dbReference>
<dbReference type="Proteomes" id="UP000297245">
    <property type="component" value="Unassembled WGS sequence"/>
</dbReference>
<proteinExistence type="predicted"/>
<keyword evidence="2" id="KW-1185">Reference proteome</keyword>
<evidence type="ECO:0000313" key="1">
    <source>
        <dbReference type="EMBL" id="THU78665.1"/>
    </source>
</evidence>
<organism evidence="1 2">
    <name type="scientific">Dendrothele bispora (strain CBS 962.96)</name>
    <dbReference type="NCBI Taxonomy" id="1314807"/>
    <lineage>
        <taxon>Eukaryota</taxon>
        <taxon>Fungi</taxon>
        <taxon>Dikarya</taxon>
        <taxon>Basidiomycota</taxon>
        <taxon>Agaricomycotina</taxon>
        <taxon>Agaricomycetes</taxon>
        <taxon>Agaricomycetidae</taxon>
        <taxon>Agaricales</taxon>
        <taxon>Agaricales incertae sedis</taxon>
        <taxon>Dendrothele</taxon>
    </lineage>
</organism>
<reference evidence="1 2" key="1">
    <citation type="journal article" date="2019" name="Nat. Ecol. Evol.">
        <title>Megaphylogeny resolves global patterns of mushroom evolution.</title>
        <authorList>
            <person name="Varga T."/>
            <person name="Krizsan K."/>
            <person name="Foldi C."/>
            <person name="Dima B."/>
            <person name="Sanchez-Garcia M."/>
            <person name="Sanchez-Ramirez S."/>
            <person name="Szollosi G.J."/>
            <person name="Szarkandi J.G."/>
            <person name="Papp V."/>
            <person name="Albert L."/>
            <person name="Andreopoulos W."/>
            <person name="Angelini C."/>
            <person name="Antonin V."/>
            <person name="Barry K.W."/>
            <person name="Bougher N.L."/>
            <person name="Buchanan P."/>
            <person name="Buyck B."/>
            <person name="Bense V."/>
            <person name="Catcheside P."/>
            <person name="Chovatia M."/>
            <person name="Cooper J."/>
            <person name="Damon W."/>
            <person name="Desjardin D."/>
            <person name="Finy P."/>
            <person name="Geml J."/>
            <person name="Haridas S."/>
            <person name="Hughes K."/>
            <person name="Justo A."/>
            <person name="Karasinski D."/>
            <person name="Kautmanova I."/>
            <person name="Kiss B."/>
            <person name="Kocsube S."/>
            <person name="Kotiranta H."/>
            <person name="LaButti K.M."/>
            <person name="Lechner B.E."/>
            <person name="Liimatainen K."/>
            <person name="Lipzen A."/>
            <person name="Lukacs Z."/>
            <person name="Mihaltcheva S."/>
            <person name="Morgado L.N."/>
            <person name="Niskanen T."/>
            <person name="Noordeloos M.E."/>
            <person name="Ohm R.A."/>
            <person name="Ortiz-Santana B."/>
            <person name="Ovrebo C."/>
            <person name="Racz N."/>
            <person name="Riley R."/>
            <person name="Savchenko A."/>
            <person name="Shiryaev A."/>
            <person name="Soop K."/>
            <person name="Spirin V."/>
            <person name="Szebenyi C."/>
            <person name="Tomsovsky M."/>
            <person name="Tulloss R.E."/>
            <person name="Uehling J."/>
            <person name="Grigoriev I.V."/>
            <person name="Vagvolgyi C."/>
            <person name="Papp T."/>
            <person name="Martin F.M."/>
            <person name="Miettinen O."/>
            <person name="Hibbett D.S."/>
            <person name="Nagy L.G."/>
        </authorList>
    </citation>
    <scope>NUCLEOTIDE SEQUENCE [LARGE SCALE GENOMIC DNA]</scope>
    <source>
        <strain evidence="1 2">CBS 962.96</strain>
    </source>
</reference>
<evidence type="ECO:0008006" key="3">
    <source>
        <dbReference type="Google" id="ProtNLM"/>
    </source>
</evidence>